<name>A0A291HQK6_9GAMM</name>
<keyword evidence="2" id="KW-1185">Reference proteome</keyword>
<dbReference type="InterPro" id="IPR014972">
    <property type="entry name" value="Phage_Mu_Gp37"/>
</dbReference>
<evidence type="ECO:0008006" key="3">
    <source>
        <dbReference type="Google" id="ProtNLM"/>
    </source>
</evidence>
<proteinExistence type="predicted"/>
<dbReference type="Pfam" id="PF08873">
    <property type="entry name" value="Phage_Mu_Gp37"/>
    <property type="match status" value="1"/>
</dbReference>
<accession>A0A291HQK6</accession>
<sequence>MIADAEQQLLAAVRDTLGATVKRVESHPGHWDDDAVRRLVQTPPSVYLAFLGGRPGRRPDELDAQWAMFVTARVLNGQRELGIYQLLERLVARFNGQRVAGCGFTLRDIKNLWSDTQSGAGVAVYGLYWQATMTLPSVVDLTTLDEFQTHYQTWPRGDAATVDQQAHITLESNDG</sequence>
<dbReference type="KEGG" id="zdf:AN401_11725"/>
<dbReference type="AlphaFoldDB" id="A0A291HQK6"/>
<reference evidence="2" key="1">
    <citation type="submission" date="2015-09" db="EMBL/GenBank/DDBJ databases">
        <authorList>
            <person name="Shao Z."/>
            <person name="Wang L."/>
        </authorList>
    </citation>
    <scope>NUCLEOTIDE SEQUENCE [LARGE SCALE GENOMIC DNA]</scope>
    <source>
        <strain evidence="2">F13-1</strain>
    </source>
</reference>
<dbReference type="EMBL" id="CP012621">
    <property type="protein sequence ID" value="ATG74440.1"/>
    <property type="molecule type" value="Genomic_DNA"/>
</dbReference>
<dbReference type="RefSeq" id="WP_096779485.1">
    <property type="nucleotide sequence ID" value="NZ_CP012621.1"/>
</dbReference>
<protein>
    <recommendedName>
        <fullName evidence="3">Mu-like prophage protein gp37</fullName>
    </recommendedName>
</protein>
<evidence type="ECO:0000313" key="1">
    <source>
        <dbReference type="EMBL" id="ATG74440.1"/>
    </source>
</evidence>
<organism evidence="1 2">
    <name type="scientific">Zobellella denitrificans</name>
    <dbReference type="NCBI Taxonomy" id="347534"/>
    <lineage>
        <taxon>Bacteria</taxon>
        <taxon>Pseudomonadati</taxon>
        <taxon>Pseudomonadota</taxon>
        <taxon>Gammaproteobacteria</taxon>
        <taxon>Aeromonadales</taxon>
        <taxon>Aeromonadaceae</taxon>
        <taxon>Zobellella</taxon>
    </lineage>
</organism>
<evidence type="ECO:0000313" key="2">
    <source>
        <dbReference type="Proteomes" id="UP000217763"/>
    </source>
</evidence>
<gene>
    <name evidence="1" type="ORF">AN401_11725</name>
</gene>
<dbReference type="Proteomes" id="UP000217763">
    <property type="component" value="Chromosome"/>
</dbReference>